<dbReference type="Gene3D" id="3.40.190.10">
    <property type="entry name" value="Periplasmic binding protein-like II"/>
    <property type="match status" value="1"/>
</dbReference>
<name>A0ABZ1BN41_9FIRM</name>
<evidence type="ECO:0000256" key="4">
    <source>
        <dbReference type="ARBA" id="ARBA00022729"/>
    </source>
</evidence>
<comment type="subcellular location">
    <subcellularLocation>
        <location evidence="1">Cell envelope</location>
    </subcellularLocation>
</comment>
<comment type="similarity">
    <text evidence="2">Belongs to the bacterial solute-binding protein 5 family.</text>
</comment>
<dbReference type="RefSeq" id="WP_324668102.1">
    <property type="nucleotide sequence ID" value="NZ_CP141614.1"/>
</dbReference>
<sequence length="629" mass="70773">MQGAQQRPSMVGTCLVVSLVALSVGAALTLTSPPTPAGAAPRRSGDVSGVYAGELSTINYLVTASTSEQSVAANTIDTLVEYDHLGIMRPALATSWEVSPDGLTWTFHLRRGVMWVTHQGKEYAEVTAQDWVDALRYSFDPANASLTANVAYRVIKNGEPYFKGEITDFDEVGVKALDRYTLQYTLERPVPYFLSMLTYTAFMPVNGRFLAEVGDRFGTDNEFLLYNGAYIFSVWEPHNIQVFVKNDKYWDADNVHIDRLVFRYNKEASTLAPELFLRGQITGAAIPTAALDEWMNDPVRRKMVRPGMTNFYTYFYAFNFDPKFAPEYEPDNWRVAVNNRNFRKAIFHGLDRRAALLTEDPYNPDRLLSNTITPRNFAAHGGKEYTEIGALAALSWQDTFDPELARQYRDRARQELAGKARFPVKVMMPYNTSSTSWTNRVQVIEQQLEDLLGRDFIDIIPVGFPPTGFLNATRRAGNYALQEVNWGPDYADPETYTDPFVPGGTYNRPEMAIGYTEANGKTRYENLVSAAKAEILDIGRRYELFAEAEAFLIEEAFVIPYRVGGGGYLATRLEPFTSPYAPFGVSELRYKGQVVMDRPMDSEAFDAAYQRWLQERAAALRREAAGAGQ</sequence>
<feature type="chain" id="PRO_5045348612" evidence="5">
    <location>
        <begin position="27"/>
        <end position="629"/>
    </location>
</feature>
<evidence type="ECO:0000256" key="5">
    <source>
        <dbReference type="SAM" id="SignalP"/>
    </source>
</evidence>
<dbReference type="PANTHER" id="PTHR30290:SF10">
    <property type="entry name" value="PERIPLASMIC OLIGOPEPTIDE-BINDING PROTEIN-RELATED"/>
    <property type="match status" value="1"/>
</dbReference>
<dbReference type="InterPro" id="IPR030678">
    <property type="entry name" value="Peptide/Ni-bd"/>
</dbReference>
<feature type="signal peptide" evidence="5">
    <location>
        <begin position="1"/>
        <end position="26"/>
    </location>
</feature>
<dbReference type="InterPro" id="IPR000914">
    <property type="entry name" value="SBP_5_dom"/>
</dbReference>
<dbReference type="InterPro" id="IPR039424">
    <property type="entry name" value="SBP_5"/>
</dbReference>
<gene>
    <name evidence="7" type="ORF">VLY81_10415</name>
</gene>
<reference evidence="8" key="1">
    <citation type="submission" date="2023-12" db="EMBL/GenBank/DDBJ databases">
        <title>Novel isolates from deep terrestrial aquifers shed light on the physiology and ecology of the class Limnochordia.</title>
        <authorList>
            <person name="Karnachuk O.V."/>
            <person name="Lukina A.P."/>
            <person name="Avakyan M.R."/>
            <person name="Kadnikov V."/>
            <person name="Begmatov S."/>
            <person name="Beletsky A.V."/>
            <person name="Mardanov A.V."/>
            <person name="Ravin N.V."/>
        </authorList>
    </citation>
    <scope>NUCLEOTIDE SEQUENCE [LARGE SCALE GENOMIC DNA]</scope>
    <source>
        <strain evidence="8">LN</strain>
    </source>
</reference>
<keyword evidence="8" id="KW-1185">Reference proteome</keyword>
<evidence type="ECO:0000256" key="1">
    <source>
        <dbReference type="ARBA" id="ARBA00004196"/>
    </source>
</evidence>
<feature type="domain" description="Solute-binding protein family 5" evidence="6">
    <location>
        <begin position="89"/>
        <end position="505"/>
    </location>
</feature>
<dbReference type="PIRSF" id="PIRSF002741">
    <property type="entry name" value="MppA"/>
    <property type="match status" value="1"/>
</dbReference>
<keyword evidence="4 5" id="KW-0732">Signal</keyword>
<keyword evidence="3" id="KW-0813">Transport</keyword>
<dbReference type="EMBL" id="CP141614">
    <property type="protein sequence ID" value="WRP13846.1"/>
    <property type="molecule type" value="Genomic_DNA"/>
</dbReference>
<accession>A0ABZ1BN41</accession>
<evidence type="ECO:0000256" key="2">
    <source>
        <dbReference type="ARBA" id="ARBA00005695"/>
    </source>
</evidence>
<dbReference type="CDD" id="cd08504">
    <property type="entry name" value="PBP2_OppA"/>
    <property type="match status" value="1"/>
</dbReference>
<dbReference type="SUPFAM" id="SSF53850">
    <property type="entry name" value="Periplasmic binding protein-like II"/>
    <property type="match status" value="1"/>
</dbReference>
<evidence type="ECO:0000313" key="8">
    <source>
        <dbReference type="Proteomes" id="UP001333102"/>
    </source>
</evidence>
<protein>
    <submittedName>
        <fullName evidence="7">Peptide ABC transporter substrate-binding protein</fullName>
    </submittedName>
</protein>
<dbReference type="Gene3D" id="3.90.76.10">
    <property type="entry name" value="Dipeptide-binding Protein, Domain 1"/>
    <property type="match status" value="1"/>
</dbReference>
<dbReference type="Gene3D" id="3.10.105.10">
    <property type="entry name" value="Dipeptide-binding Protein, Domain 3"/>
    <property type="match status" value="1"/>
</dbReference>
<evidence type="ECO:0000259" key="6">
    <source>
        <dbReference type="Pfam" id="PF00496"/>
    </source>
</evidence>
<dbReference type="Pfam" id="PF00496">
    <property type="entry name" value="SBP_bac_5"/>
    <property type="match status" value="1"/>
</dbReference>
<evidence type="ECO:0000313" key="7">
    <source>
        <dbReference type="EMBL" id="WRP13846.1"/>
    </source>
</evidence>
<evidence type="ECO:0000256" key="3">
    <source>
        <dbReference type="ARBA" id="ARBA00022448"/>
    </source>
</evidence>
<dbReference type="PANTHER" id="PTHR30290">
    <property type="entry name" value="PERIPLASMIC BINDING COMPONENT OF ABC TRANSPORTER"/>
    <property type="match status" value="1"/>
</dbReference>
<dbReference type="Proteomes" id="UP001333102">
    <property type="component" value="Chromosome"/>
</dbReference>
<organism evidence="7 8">
    <name type="scientific">Geochorda subterranea</name>
    <dbReference type="NCBI Taxonomy" id="3109564"/>
    <lineage>
        <taxon>Bacteria</taxon>
        <taxon>Bacillati</taxon>
        <taxon>Bacillota</taxon>
        <taxon>Limnochordia</taxon>
        <taxon>Limnochordales</taxon>
        <taxon>Geochordaceae</taxon>
        <taxon>Geochorda</taxon>
    </lineage>
</organism>
<proteinExistence type="inferred from homology"/>